<name>G3H1H3_CRIGR</name>
<protein>
    <submittedName>
        <fullName evidence="1">Uncharacterized protein</fullName>
    </submittedName>
</protein>
<organism evidence="1 2">
    <name type="scientific">Cricetulus griseus</name>
    <name type="common">Chinese hamster</name>
    <name type="synonym">Cricetulus barabensis griseus</name>
    <dbReference type="NCBI Taxonomy" id="10029"/>
    <lineage>
        <taxon>Eukaryota</taxon>
        <taxon>Metazoa</taxon>
        <taxon>Chordata</taxon>
        <taxon>Craniata</taxon>
        <taxon>Vertebrata</taxon>
        <taxon>Euteleostomi</taxon>
        <taxon>Mammalia</taxon>
        <taxon>Eutheria</taxon>
        <taxon>Euarchontoglires</taxon>
        <taxon>Glires</taxon>
        <taxon>Rodentia</taxon>
        <taxon>Myomorpha</taxon>
        <taxon>Muroidea</taxon>
        <taxon>Cricetidae</taxon>
        <taxon>Cricetinae</taxon>
        <taxon>Cricetulus</taxon>
    </lineage>
</organism>
<dbReference type="AlphaFoldDB" id="G3H1H3"/>
<dbReference type="EMBL" id="JH000106">
    <property type="protein sequence ID" value="EGV94647.1"/>
    <property type="molecule type" value="Genomic_DNA"/>
</dbReference>
<evidence type="ECO:0000313" key="1">
    <source>
        <dbReference type="EMBL" id="EGV94647.1"/>
    </source>
</evidence>
<dbReference type="Proteomes" id="UP000001075">
    <property type="component" value="Unassembled WGS sequence"/>
</dbReference>
<evidence type="ECO:0000313" key="2">
    <source>
        <dbReference type="Proteomes" id="UP000001075"/>
    </source>
</evidence>
<reference evidence="2" key="1">
    <citation type="journal article" date="2011" name="Nat. Biotechnol.">
        <title>The genomic sequence of the Chinese hamster ovary (CHO)-K1 cell line.</title>
        <authorList>
            <person name="Xu X."/>
            <person name="Nagarajan H."/>
            <person name="Lewis N.E."/>
            <person name="Pan S."/>
            <person name="Cai Z."/>
            <person name="Liu X."/>
            <person name="Chen W."/>
            <person name="Xie M."/>
            <person name="Wang W."/>
            <person name="Hammond S."/>
            <person name="Andersen M.R."/>
            <person name="Neff N."/>
            <person name="Passarelli B."/>
            <person name="Koh W."/>
            <person name="Fan H.C."/>
            <person name="Wang J."/>
            <person name="Gui Y."/>
            <person name="Lee K.H."/>
            <person name="Betenbaugh M.J."/>
            <person name="Quake S.R."/>
            <person name="Famili I."/>
            <person name="Palsson B.O."/>
            <person name="Wang J."/>
        </authorList>
    </citation>
    <scope>NUCLEOTIDE SEQUENCE [LARGE SCALE GENOMIC DNA]</scope>
    <source>
        <strain evidence="2">CHO K1 cell line</strain>
    </source>
</reference>
<accession>G3H1H3</accession>
<dbReference type="InParanoid" id="G3H1H3"/>
<proteinExistence type="predicted"/>
<gene>
    <name evidence="1" type="ORF">I79_003999</name>
</gene>
<sequence length="67" mass="7531">MAQLEEYLLPMPSLTTSAHEIPGAQMIREQATPKDCSLTSNLTQLKVVLTSPLDHRIFKVQAFFKTN</sequence>